<dbReference type="PANTHER" id="PTHR11863">
    <property type="entry name" value="STEROL DESATURASE"/>
    <property type="match status" value="1"/>
</dbReference>
<keyword evidence="3 5" id="KW-1133">Transmembrane helix</keyword>
<sequence>MATPQNPKDSMKSTWRLDKSKWTSDHHFLNFFFPGEAVTGPPPVFKKSEPIPVLAHWSVDVWVIIFAAWPMAVQGLYHWATGSGMPAIGTFLLYWFAFQANAIHEVKVLGRLGQKYGYLDGDTHARDDVPDVGVAKAVAALLMTTTIRPLFTLLLTYNRSELPLPSVWLPVELFLYSIVLDFFFYCYHRACHEVDWLWQYHRTHHLTKHPNPFLSAYADHEQEFLEIAFIPIATWCVLRVCGFPMGFYDWWICHEFIVFAEAMGHSGIRLHVTAPGLSRHLLSAFGCELLGEDHDIHHRKGYRKSYNYGKQTRLWDVLFGTCGPRYETAEANIDHSNQVILPLL</sequence>
<dbReference type="GO" id="GO:0016491">
    <property type="term" value="F:oxidoreductase activity"/>
    <property type="evidence" value="ECO:0007669"/>
    <property type="project" value="InterPro"/>
</dbReference>
<keyword evidence="4 5" id="KW-0472">Membrane</keyword>
<name>A0A6H0XTM2_9PEZI</name>
<evidence type="ECO:0000256" key="2">
    <source>
        <dbReference type="ARBA" id="ARBA00022692"/>
    </source>
</evidence>
<evidence type="ECO:0000313" key="7">
    <source>
        <dbReference type="EMBL" id="QIW98072.1"/>
    </source>
</evidence>
<dbReference type="AlphaFoldDB" id="A0A6H0XTM2"/>
<evidence type="ECO:0000256" key="5">
    <source>
        <dbReference type="SAM" id="Phobius"/>
    </source>
</evidence>
<organism evidence="7 8">
    <name type="scientific">Peltaster fructicola</name>
    <dbReference type="NCBI Taxonomy" id="286661"/>
    <lineage>
        <taxon>Eukaryota</taxon>
        <taxon>Fungi</taxon>
        <taxon>Dikarya</taxon>
        <taxon>Ascomycota</taxon>
        <taxon>Pezizomycotina</taxon>
        <taxon>Dothideomycetes</taxon>
        <taxon>Dothideomycetes incertae sedis</taxon>
        <taxon>Peltaster</taxon>
    </lineage>
</organism>
<evidence type="ECO:0000313" key="8">
    <source>
        <dbReference type="Proteomes" id="UP000503462"/>
    </source>
</evidence>
<evidence type="ECO:0000259" key="6">
    <source>
        <dbReference type="Pfam" id="PF04116"/>
    </source>
</evidence>
<keyword evidence="8" id="KW-1185">Reference proteome</keyword>
<feature type="transmembrane region" description="Helical" evidence="5">
    <location>
        <begin position="76"/>
        <end position="97"/>
    </location>
</feature>
<dbReference type="EMBL" id="CP051140">
    <property type="protein sequence ID" value="QIW98072.1"/>
    <property type="molecule type" value="Genomic_DNA"/>
</dbReference>
<comment type="subcellular location">
    <subcellularLocation>
        <location evidence="1">Membrane</location>
    </subcellularLocation>
</comment>
<keyword evidence="2 5" id="KW-0812">Transmembrane</keyword>
<accession>A0A6H0XTM2</accession>
<dbReference type="OrthoDB" id="6354873at2759"/>
<gene>
    <name evidence="7" type="ORF">AMS68_003590</name>
</gene>
<feature type="domain" description="Fatty acid hydroxylase" evidence="6">
    <location>
        <begin position="174"/>
        <end position="321"/>
    </location>
</feature>
<reference evidence="7 8" key="1">
    <citation type="journal article" date="2016" name="Sci. Rep.">
        <title>Peltaster fructicola genome reveals evolution from an invasive phytopathogen to an ectophytic parasite.</title>
        <authorList>
            <person name="Xu C."/>
            <person name="Chen H."/>
            <person name="Gleason M.L."/>
            <person name="Xu J.R."/>
            <person name="Liu H."/>
            <person name="Zhang R."/>
            <person name="Sun G."/>
        </authorList>
    </citation>
    <scope>NUCLEOTIDE SEQUENCE [LARGE SCALE GENOMIC DNA]</scope>
    <source>
        <strain evidence="7 8">LNHT1506</strain>
    </source>
</reference>
<evidence type="ECO:0000256" key="3">
    <source>
        <dbReference type="ARBA" id="ARBA00022989"/>
    </source>
</evidence>
<feature type="transmembrane region" description="Helical" evidence="5">
    <location>
        <begin position="137"/>
        <end position="155"/>
    </location>
</feature>
<dbReference type="InterPro" id="IPR006694">
    <property type="entry name" value="Fatty_acid_hydroxylase"/>
</dbReference>
<dbReference type="Proteomes" id="UP000503462">
    <property type="component" value="Chromosome 2"/>
</dbReference>
<evidence type="ECO:0000256" key="1">
    <source>
        <dbReference type="ARBA" id="ARBA00004370"/>
    </source>
</evidence>
<dbReference type="Pfam" id="PF04116">
    <property type="entry name" value="FA_hydroxylase"/>
    <property type="match status" value="1"/>
</dbReference>
<proteinExistence type="predicted"/>
<dbReference type="GO" id="GO:0005506">
    <property type="term" value="F:iron ion binding"/>
    <property type="evidence" value="ECO:0007669"/>
    <property type="project" value="InterPro"/>
</dbReference>
<protein>
    <recommendedName>
        <fullName evidence="6">Fatty acid hydroxylase domain-containing protein</fullName>
    </recommendedName>
</protein>
<dbReference type="GO" id="GO:0008610">
    <property type="term" value="P:lipid biosynthetic process"/>
    <property type="evidence" value="ECO:0007669"/>
    <property type="project" value="InterPro"/>
</dbReference>
<evidence type="ECO:0000256" key="4">
    <source>
        <dbReference type="ARBA" id="ARBA00023136"/>
    </source>
</evidence>
<dbReference type="GO" id="GO:0016020">
    <property type="term" value="C:membrane"/>
    <property type="evidence" value="ECO:0007669"/>
    <property type="project" value="UniProtKB-SubCell"/>
</dbReference>
<feature type="transmembrane region" description="Helical" evidence="5">
    <location>
        <begin position="51"/>
        <end position="69"/>
    </location>
</feature>
<feature type="transmembrane region" description="Helical" evidence="5">
    <location>
        <begin position="167"/>
        <end position="185"/>
    </location>
</feature>
<dbReference type="InterPro" id="IPR050307">
    <property type="entry name" value="Sterol_Desaturase_Related"/>
</dbReference>